<keyword evidence="1" id="KW-0812">Transmembrane</keyword>
<keyword evidence="1" id="KW-1133">Transmembrane helix</keyword>
<evidence type="ECO:0000256" key="2">
    <source>
        <dbReference type="SAM" id="SignalP"/>
    </source>
</evidence>
<gene>
    <name evidence="3" type="ORF">FKW44_007251</name>
</gene>
<keyword evidence="4" id="KW-1185">Reference proteome</keyword>
<dbReference type="EMBL" id="CP045893">
    <property type="protein sequence ID" value="QQP54421.1"/>
    <property type="molecule type" value="Genomic_DNA"/>
</dbReference>
<reference evidence="4" key="1">
    <citation type="submission" date="2021-01" db="EMBL/GenBank/DDBJ databases">
        <title>Caligus Genome Assembly.</title>
        <authorList>
            <person name="Gallardo-Escarate C."/>
        </authorList>
    </citation>
    <scope>NUCLEOTIDE SEQUENCE [LARGE SCALE GENOMIC DNA]</scope>
</reference>
<organism evidence="3 4">
    <name type="scientific">Caligus rogercresseyi</name>
    <name type="common">Sea louse</name>
    <dbReference type="NCBI Taxonomy" id="217165"/>
    <lineage>
        <taxon>Eukaryota</taxon>
        <taxon>Metazoa</taxon>
        <taxon>Ecdysozoa</taxon>
        <taxon>Arthropoda</taxon>
        <taxon>Crustacea</taxon>
        <taxon>Multicrustacea</taxon>
        <taxon>Hexanauplia</taxon>
        <taxon>Copepoda</taxon>
        <taxon>Siphonostomatoida</taxon>
        <taxon>Caligidae</taxon>
        <taxon>Caligus</taxon>
    </lineage>
</organism>
<feature type="non-terminal residue" evidence="3">
    <location>
        <position position="116"/>
    </location>
</feature>
<accession>A0A7T8KEH4</accession>
<dbReference type="OrthoDB" id="10564496at2759"/>
<dbReference type="AlphaFoldDB" id="A0A7T8KEH4"/>
<evidence type="ECO:0000256" key="1">
    <source>
        <dbReference type="SAM" id="Phobius"/>
    </source>
</evidence>
<evidence type="ECO:0000313" key="3">
    <source>
        <dbReference type="EMBL" id="QQP54421.1"/>
    </source>
</evidence>
<protein>
    <submittedName>
        <fullName evidence="3">Uncharacterized protein</fullName>
    </submittedName>
</protein>
<name>A0A7T8KEH4_CALRO</name>
<feature type="transmembrane region" description="Helical" evidence="1">
    <location>
        <begin position="52"/>
        <end position="78"/>
    </location>
</feature>
<feature type="chain" id="PRO_5031186468" evidence="2">
    <location>
        <begin position="27"/>
        <end position="116"/>
    </location>
</feature>
<evidence type="ECO:0000313" key="4">
    <source>
        <dbReference type="Proteomes" id="UP000595437"/>
    </source>
</evidence>
<sequence length="116" mass="12908">SLIKHGRSLALILLFTSSLLLKTAAAAADEEDNSQVAVPRTGAVTLHSDSNIWFNVILLAPILLAIIILDFAIFGAIADRSDNLNPVSKFFYHVRQGLSIVQSRQNKRYLNKRRYT</sequence>
<keyword evidence="1" id="KW-0472">Membrane</keyword>
<dbReference type="Proteomes" id="UP000595437">
    <property type="component" value="Chromosome 4"/>
</dbReference>
<proteinExistence type="predicted"/>
<feature type="signal peptide" evidence="2">
    <location>
        <begin position="1"/>
        <end position="26"/>
    </location>
</feature>
<keyword evidence="2" id="KW-0732">Signal</keyword>
<feature type="non-terminal residue" evidence="3">
    <location>
        <position position="1"/>
    </location>
</feature>